<proteinExistence type="predicted"/>
<organism evidence="1">
    <name type="scientific">Tanacetum cinerariifolium</name>
    <name type="common">Dalmatian daisy</name>
    <name type="synonym">Chrysanthemum cinerariifolium</name>
    <dbReference type="NCBI Taxonomy" id="118510"/>
    <lineage>
        <taxon>Eukaryota</taxon>
        <taxon>Viridiplantae</taxon>
        <taxon>Streptophyta</taxon>
        <taxon>Embryophyta</taxon>
        <taxon>Tracheophyta</taxon>
        <taxon>Spermatophyta</taxon>
        <taxon>Magnoliopsida</taxon>
        <taxon>eudicotyledons</taxon>
        <taxon>Gunneridae</taxon>
        <taxon>Pentapetalae</taxon>
        <taxon>asterids</taxon>
        <taxon>campanulids</taxon>
        <taxon>Asterales</taxon>
        <taxon>Asteraceae</taxon>
        <taxon>Asteroideae</taxon>
        <taxon>Anthemideae</taxon>
        <taxon>Anthemidinae</taxon>
        <taxon>Tanacetum</taxon>
    </lineage>
</organism>
<protein>
    <submittedName>
        <fullName evidence="1">Uncharacterized protein</fullName>
    </submittedName>
</protein>
<dbReference type="EMBL" id="BKCJ010229446">
    <property type="protein sequence ID" value="GEY98888.1"/>
    <property type="molecule type" value="Genomic_DNA"/>
</dbReference>
<reference evidence="1" key="1">
    <citation type="journal article" date="2019" name="Sci. Rep.">
        <title>Draft genome of Tanacetum cinerariifolium, the natural source of mosquito coil.</title>
        <authorList>
            <person name="Yamashiro T."/>
            <person name="Shiraishi A."/>
            <person name="Satake H."/>
            <person name="Nakayama K."/>
        </authorList>
    </citation>
    <scope>NUCLEOTIDE SEQUENCE</scope>
</reference>
<evidence type="ECO:0000313" key="1">
    <source>
        <dbReference type="EMBL" id="GEY98888.1"/>
    </source>
</evidence>
<dbReference type="AlphaFoldDB" id="A0A699I1N9"/>
<gene>
    <name evidence="1" type="ORF">Tci_470862</name>
</gene>
<comment type="caution">
    <text evidence="1">The sequence shown here is derived from an EMBL/GenBank/DDBJ whole genome shotgun (WGS) entry which is preliminary data.</text>
</comment>
<sequence length="183" mass="20293">MQMKAIANGCKCKLQMQTITNGCKCKLKMQLQMKMKAIENGCKCKLQMQMQMHAAKWYANANEVLVSKEDSPSILCKSNMLLEFELLFEFKMLPEMIIMFSASSIRVDRIVWLDLSHIVSRAFKWKGCRLRRGKGSLCDNFGVSIKDSCIMIVGSGMVRVIGGVITGLGFSDGGNECGGLGSD</sequence>
<name>A0A699I1N9_TANCI</name>
<accession>A0A699I1N9</accession>